<feature type="transmembrane region" description="Helical" evidence="1">
    <location>
        <begin position="67"/>
        <end position="84"/>
    </location>
</feature>
<keyword evidence="1" id="KW-0472">Membrane</keyword>
<proteinExistence type="predicted"/>
<gene>
    <name evidence="2" type="ORF">ABII15_13715</name>
</gene>
<dbReference type="AlphaFoldDB" id="A0AAU8IQY9"/>
<evidence type="ECO:0000313" key="2">
    <source>
        <dbReference type="EMBL" id="XCJ70966.1"/>
    </source>
</evidence>
<keyword evidence="1" id="KW-0812">Transmembrane</keyword>
<protein>
    <recommendedName>
        <fullName evidence="3">ABC transporter permease</fullName>
    </recommendedName>
</protein>
<sequence length="455" mass="48934">MSAPTLVADRTAVPPRRPAPHPLRAELLRGLAPWAGLALAVALGAVLYKESETWQGSWTDTVSVLRVYGVVLGGPLALAAGCWQGGRERRRGTDVLRAGAVRGPLAQLLVAAVPLACWLVVAYGLVFVGGVLASRPYATPGGFTPTAFVGTAAVLVACVLIGHVVGALAPWRPAAPLLGGAGYGLFVVAGTTQSGLRFLGPAPEEFRHTAVLEWWHPFLTAWWVLAVAAAVVLAHTAHRRRTALIPLGAAAVAATLLVQVGDGLSRPDPRAHRQVCTTDSTAPQVCVNAALARQLPEVAEALRPLTDRLKGVANLPVRFEDLPGRPAADEAALPILTPLGWSLVRGRVPDPERYRWEAAMALIDGYDCPFVRTTPAKVEIVDDAVVRWLAPNRVQDLIRRDTRRQGDKADLRRLKAEQRAYDHLRTMSPADRRTWLTGYFAPDRCGRTESEVPQL</sequence>
<organism evidence="2">
    <name type="scientific">Streptomyces tabacisoli</name>
    <dbReference type="NCBI Taxonomy" id="3156398"/>
    <lineage>
        <taxon>Bacteria</taxon>
        <taxon>Bacillati</taxon>
        <taxon>Actinomycetota</taxon>
        <taxon>Actinomycetes</taxon>
        <taxon>Kitasatosporales</taxon>
        <taxon>Streptomycetaceae</taxon>
        <taxon>Streptomyces</taxon>
    </lineage>
</organism>
<dbReference type="RefSeq" id="WP_353942598.1">
    <property type="nucleotide sequence ID" value="NZ_CP159534.1"/>
</dbReference>
<evidence type="ECO:0000256" key="1">
    <source>
        <dbReference type="SAM" id="Phobius"/>
    </source>
</evidence>
<feature type="transmembrane region" description="Helical" evidence="1">
    <location>
        <begin position="214"/>
        <end position="236"/>
    </location>
</feature>
<accession>A0AAU8IQY9</accession>
<feature type="transmembrane region" description="Helical" evidence="1">
    <location>
        <begin position="243"/>
        <end position="261"/>
    </location>
</feature>
<keyword evidence="1" id="KW-1133">Transmembrane helix</keyword>
<reference evidence="2" key="1">
    <citation type="submission" date="2024-06" db="EMBL/GenBank/DDBJ databases">
        <title>Streptomyces sp. strain HUAS MG91 genome sequences.</title>
        <authorList>
            <person name="Mo P."/>
        </authorList>
    </citation>
    <scope>NUCLEOTIDE SEQUENCE</scope>
    <source>
        <strain evidence="2">HUAS MG91</strain>
    </source>
</reference>
<name>A0AAU8IQY9_9ACTN</name>
<feature type="transmembrane region" description="Helical" evidence="1">
    <location>
        <begin position="175"/>
        <end position="194"/>
    </location>
</feature>
<dbReference type="EMBL" id="CP159534">
    <property type="protein sequence ID" value="XCJ70966.1"/>
    <property type="molecule type" value="Genomic_DNA"/>
</dbReference>
<feature type="transmembrane region" description="Helical" evidence="1">
    <location>
        <begin position="27"/>
        <end position="47"/>
    </location>
</feature>
<evidence type="ECO:0008006" key="3">
    <source>
        <dbReference type="Google" id="ProtNLM"/>
    </source>
</evidence>
<dbReference type="KEGG" id="stac:ABII15_13715"/>
<feature type="transmembrane region" description="Helical" evidence="1">
    <location>
        <begin position="147"/>
        <end position="168"/>
    </location>
</feature>
<feature type="transmembrane region" description="Helical" evidence="1">
    <location>
        <begin position="105"/>
        <end position="127"/>
    </location>
</feature>